<accession>A0A0A9EUF8</accession>
<dbReference type="AlphaFoldDB" id="A0A0A9EUF8"/>
<name>A0A0A9EUF8_ARUDO</name>
<evidence type="ECO:0000313" key="1">
    <source>
        <dbReference type="EMBL" id="JAE03727.1"/>
    </source>
</evidence>
<dbReference type="EMBL" id="GBRH01194169">
    <property type="protein sequence ID" value="JAE03727.1"/>
    <property type="molecule type" value="Transcribed_RNA"/>
</dbReference>
<protein>
    <submittedName>
        <fullName evidence="1">Uncharacterized protein</fullName>
    </submittedName>
</protein>
<proteinExistence type="predicted"/>
<reference evidence="1" key="1">
    <citation type="submission" date="2014-09" db="EMBL/GenBank/DDBJ databases">
        <authorList>
            <person name="Magalhaes I.L.F."/>
            <person name="Oliveira U."/>
            <person name="Santos F.R."/>
            <person name="Vidigal T.H.D.A."/>
            <person name="Brescovit A.D."/>
            <person name="Santos A.J."/>
        </authorList>
    </citation>
    <scope>NUCLEOTIDE SEQUENCE</scope>
    <source>
        <tissue evidence="1">Shoot tissue taken approximately 20 cm above the soil surface</tissue>
    </source>
</reference>
<organism evidence="1">
    <name type="scientific">Arundo donax</name>
    <name type="common">Giant reed</name>
    <name type="synonym">Donax arundinaceus</name>
    <dbReference type="NCBI Taxonomy" id="35708"/>
    <lineage>
        <taxon>Eukaryota</taxon>
        <taxon>Viridiplantae</taxon>
        <taxon>Streptophyta</taxon>
        <taxon>Embryophyta</taxon>
        <taxon>Tracheophyta</taxon>
        <taxon>Spermatophyta</taxon>
        <taxon>Magnoliopsida</taxon>
        <taxon>Liliopsida</taxon>
        <taxon>Poales</taxon>
        <taxon>Poaceae</taxon>
        <taxon>PACMAD clade</taxon>
        <taxon>Arundinoideae</taxon>
        <taxon>Arundineae</taxon>
        <taxon>Arundo</taxon>
    </lineage>
</organism>
<sequence length="51" mass="6334">MLIFPCIMSSRIAHTIARLDSSLHVYFLKMYLYFMQFKLYIWSKYCFYAYD</sequence>
<reference evidence="1" key="2">
    <citation type="journal article" date="2015" name="Data Brief">
        <title>Shoot transcriptome of the giant reed, Arundo donax.</title>
        <authorList>
            <person name="Barrero R.A."/>
            <person name="Guerrero F.D."/>
            <person name="Moolhuijzen P."/>
            <person name="Goolsby J.A."/>
            <person name="Tidwell J."/>
            <person name="Bellgard S.E."/>
            <person name="Bellgard M.I."/>
        </authorList>
    </citation>
    <scope>NUCLEOTIDE SEQUENCE</scope>
    <source>
        <tissue evidence="1">Shoot tissue taken approximately 20 cm above the soil surface</tissue>
    </source>
</reference>